<name>A0A6J6X2U6_9ZZZZ</name>
<dbReference type="InterPro" id="IPR048647">
    <property type="entry name" value="RlmA_N"/>
</dbReference>
<feature type="domain" description="23S rRNA (guanine(745)-N(1))-methyltransferase N-terminal" evidence="2">
    <location>
        <begin position="3"/>
        <end position="37"/>
    </location>
</feature>
<dbReference type="EMBL" id="CAFBON010000140">
    <property type="protein sequence ID" value="CAB4994562.1"/>
    <property type="molecule type" value="Genomic_DNA"/>
</dbReference>
<dbReference type="Pfam" id="PF08241">
    <property type="entry name" value="Methyltransf_11"/>
    <property type="match status" value="1"/>
</dbReference>
<dbReference type="InterPro" id="IPR013216">
    <property type="entry name" value="Methyltransf_11"/>
</dbReference>
<dbReference type="AlphaFoldDB" id="A0A6J6X2U6"/>
<gene>
    <name evidence="3" type="ORF">UFOPK3001_00147</name>
    <name evidence="4" type="ORF">UFOPK3954_01380</name>
</gene>
<dbReference type="InterPro" id="IPR029063">
    <property type="entry name" value="SAM-dependent_MTases_sf"/>
</dbReference>
<dbReference type="EMBL" id="CAFAAJ010000006">
    <property type="protein sequence ID" value="CAB4789993.1"/>
    <property type="molecule type" value="Genomic_DNA"/>
</dbReference>
<dbReference type="Pfam" id="PF21302">
    <property type="entry name" value="Zn_ribbon_RlmA"/>
    <property type="match status" value="1"/>
</dbReference>
<dbReference type="SUPFAM" id="SSF53335">
    <property type="entry name" value="S-adenosyl-L-methionine-dependent methyltransferases"/>
    <property type="match status" value="1"/>
</dbReference>
<feature type="domain" description="Methyltransferase type 11" evidence="1">
    <location>
        <begin position="86"/>
        <end position="165"/>
    </location>
</feature>
<evidence type="ECO:0000259" key="2">
    <source>
        <dbReference type="Pfam" id="PF21302"/>
    </source>
</evidence>
<dbReference type="GO" id="GO:0008757">
    <property type="term" value="F:S-adenosylmethionine-dependent methyltransferase activity"/>
    <property type="evidence" value="ECO:0007669"/>
    <property type="project" value="InterPro"/>
</dbReference>
<accession>A0A6J6X2U6</accession>
<dbReference type="Gene3D" id="3.40.50.150">
    <property type="entry name" value="Vaccinia Virus protein VP39"/>
    <property type="match status" value="1"/>
</dbReference>
<dbReference type="PIRSF" id="PIRSF018249">
    <property type="entry name" value="MyrA_prd"/>
    <property type="match status" value="1"/>
</dbReference>
<evidence type="ECO:0000259" key="1">
    <source>
        <dbReference type="Pfam" id="PF08241"/>
    </source>
</evidence>
<reference evidence="3" key="1">
    <citation type="submission" date="2020-05" db="EMBL/GenBank/DDBJ databases">
        <authorList>
            <person name="Chiriac C."/>
            <person name="Salcher M."/>
            <person name="Ghai R."/>
            <person name="Kavagutti S V."/>
        </authorList>
    </citation>
    <scope>NUCLEOTIDE SEQUENCE</scope>
</reference>
<dbReference type="CDD" id="cd02440">
    <property type="entry name" value="AdoMet_MTases"/>
    <property type="match status" value="1"/>
</dbReference>
<evidence type="ECO:0000313" key="4">
    <source>
        <dbReference type="EMBL" id="CAB4994562.1"/>
    </source>
</evidence>
<dbReference type="InterPro" id="IPR016718">
    <property type="entry name" value="rRNA_m1G-MeTrfase_A_prd"/>
</dbReference>
<protein>
    <submittedName>
        <fullName evidence="3">Unannotated protein</fullName>
    </submittedName>
</protein>
<organism evidence="3">
    <name type="scientific">freshwater metagenome</name>
    <dbReference type="NCBI Taxonomy" id="449393"/>
    <lineage>
        <taxon>unclassified sequences</taxon>
        <taxon>metagenomes</taxon>
        <taxon>ecological metagenomes</taxon>
    </lineage>
</organism>
<evidence type="ECO:0000313" key="3">
    <source>
        <dbReference type="EMBL" id="CAB4789993.1"/>
    </source>
</evidence>
<proteinExistence type="predicted"/>
<sequence>MLACPNCSLALGITEIGALCPNRHSFDRGRGGYLNLLIGGRLPSDAVPGDTGESLAARRRFLTAGNYLPIANALSAATAGAPGPVLDVGCGEGWYLTQTEGDRYGLDVSKTAVQMAAKAHPDMMFVVGNAYRLPVLDDSVGVVISVFAPHPVDELARVLRPDGWWVTVTPGPLHLQEMKPDLSDRERVGERMKRRSEPPVEALSWTRVQYALQLTEGSAADLYAMTPLRFQKDAGALGLREVTVDVWVSSSRPSA</sequence>